<protein>
    <recommendedName>
        <fullName evidence="10">Peptidyl-prolyl cis-trans isomerase</fullName>
        <ecNumber evidence="10">5.2.1.8</ecNumber>
    </recommendedName>
</protein>
<dbReference type="RefSeq" id="WP_353645198.1">
    <property type="nucleotide sequence ID" value="NZ_CP159253.1"/>
</dbReference>
<evidence type="ECO:0000313" key="12">
    <source>
        <dbReference type="EMBL" id="XCG47250.1"/>
    </source>
</evidence>
<evidence type="ECO:0000256" key="1">
    <source>
        <dbReference type="ARBA" id="ARBA00000971"/>
    </source>
</evidence>
<dbReference type="InterPro" id="IPR001179">
    <property type="entry name" value="PPIase_FKBP_dom"/>
</dbReference>
<dbReference type="AlphaFoldDB" id="A0AAU8CK98"/>
<dbReference type="PANTHER" id="PTHR47861">
    <property type="entry name" value="FKBP-TYPE PEPTIDYL-PROLYL CIS-TRANS ISOMERASE SLYD"/>
    <property type="match status" value="1"/>
</dbReference>
<dbReference type="GO" id="GO:0042026">
    <property type="term" value="P:protein refolding"/>
    <property type="evidence" value="ECO:0007669"/>
    <property type="project" value="UniProtKB-ARBA"/>
</dbReference>
<reference evidence="12" key="1">
    <citation type="submission" date="2024-06" db="EMBL/GenBank/DDBJ databases">
        <title>Mesorhizobium karijinii sp. nov., a symbiont of the iconic Swainsona formosa from arid Australia.</title>
        <authorList>
            <person name="Hill Y.J."/>
            <person name="Watkin E.L.J."/>
            <person name="O'Hara G.W."/>
            <person name="Terpolilli J."/>
            <person name="Tye M.L."/>
            <person name="Kohlmeier M.G."/>
        </authorList>
    </citation>
    <scope>NUCLEOTIDE SEQUENCE</scope>
    <source>
        <strain evidence="12">WSM2240</strain>
    </source>
</reference>
<dbReference type="Gene3D" id="3.10.50.40">
    <property type="match status" value="1"/>
</dbReference>
<keyword evidence="6" id="KW-0143">Chaperone</keyword>
<keyword evidence="5 9" id="KW-0697">Rotamase</keyword>
<evidence type="ECO:0000256" key="6">
    <source>
        <dbReference type="ARBA" id="ARBA00023186"/>
    </source>
</evidence>
<gene>
    <name evidence="12" type="ORF">ABVK50_18410</name>
</gene>
<dbReference type="EC" id="5.2.1.8" evidence="10"/>
<evidence type="ECO:0000256" key="2">
    <source>
        <dbReference type="ARBA" id="ARBA00004496"/>
    </source>
</evidence>
<dbReference type="InterPro" id="IPR046357">
    <property type="entry name" value="PPIase_dom_sf"/>
</dbReference>
<sequence>MTHVHSGDTVRVHYTLKLPDGTEFESSAGREPLQFQVGAGQIIPGLDRKVEGMAVGEKSTVTVPAAEAYGDRSEAAIQTVPRSALPDDVKIGDRLQASTPDGKQVPLTLVEIDDHNATIDANHPLAGQDLVFELEVVEVV</sequence>
<comment type="catalytic activity">
    <reaction evidence="1 9 10">
        <text>[protein]-peptidylproline (omega=180) = [protein]-peptidylproline (omega=0)</text>
        <dbReference type="Rhea" id="RHEA:16237"/>
        <dbReference type="Rhea" id="RHEA-COMP:10747"/>
        <dbReference type="Rhea" id="RHEA-COMP:10748"/>
        <dbReference type="ChEBI" id="CHEBI:83833"/>
        <dbReference type="ChEBI" id="CHEBI:83834"/>
        <dbReference type="EC" id="5.2.1.8"/>
    </reaction>
</comment>
<comment type="function">
    <text evidence="8">Also involved in hydrogenase metallocenter assembly, probably by participating in the nickel insertion step. This function in hydrogenase biosynthesis requires chaperone activity and the presence of the metal-binding domain, but not PPIase activity.</text>
</comment>
<evidence type="ECO:0000256" key="7">
    <source>
        <dbReference type="ARBA" id="ARBA00023235"/>
    </source>
</evidence>
<dbReference type="SUPFAM" id="SSF54534">
    <property type="entry name" value="FKBP-like"/>
    <property type="match status" value="1"/>
</dbReference>
<keyword evidence="4" id="KW-0963">Cytoplasm</keyword>
<feature type="domain" description="PPIase FKBP-type" evidence="11">
    <location>
        <begin position="7"/>
        <end position="84"/>
    </location>
</feature>
<name>A0AAU8CK98_9HYPH</name>
<comment type="subcellular location">
    <subcellularLocation>
        <location evidence="2">Cytoplasm</location>
    </subcellularLocation>
</comment>
<dbReference type="PANTHER" id="PTHR47861:SF3">
    <property type="entry name" value="FKBP-TYPE PEPTIDYL-PROLYL CIS-TRANS ISOMERASE SLYD"/>
    <property type="match status" value="1"/>
</dbReference>
<organism evidence="12">
    <name type="scientific">Mesorhizobium sp. WSM2240</name>
    <dbReference type="NCBI Taxonomy" id="3228851"/>
    <lineage>
        <taxon>Bacteria</taxon>
        <taxon>Pseudomonadati</taxon>
        <taxon>Pseudomonadota</taxon>
        <taxon>Alphaproteobacteria</taxon>
        <taxon>Hyphomicrobiales</taxon>
        <taxon>Phyllobacteriaceae</taxon>
        <taxon>Mesorhizobium</taxon>
    </lineage>
</organism>
<dbReference type="GO" id="GO:0005737">
    <property type="term" value="C:cytoplasm"/>
    <property type="evidence" value="ECO:0007669"/>
    <property type="project" value="UniProtKB-SubCell"/>
</dbReference>
<keyword evidence="7 9" id="KW-0413">Isomerase</keyword>
<dbReference type="PROSITE" id="PS50059">
    <property type="entry name" value="FKBP_PPIASE"/>
    <property type="match status" value="1"/>
</dbReference>
<dbReference type="Pfam" id="PF00254">
    <property type="entry name" value="FKBP_C"/>
    <property type="match status" value="1"/>
</dbReference>
<evidence type="ECO:0000256" key="10">
    <source>
        <dbReference type="RuleBase" id="RU003915"/>
    </source>
</evidence>
<evidence type="ECO:0000256" key="3">
    <source>
        <dbReference type="ARBA" id="ARBA00006577"/>
    </source>
</evidence>
<evidence type="ECO:0000256" key="9">
    <source>
        <dbReference type="PROSITE-ProRule" id="PRU00277"/>
    </source>
</evidence>
<evidence type="ECO:0000256" key="4">
    <source>
        <dbReference type="ARBA" id="ARBA00022490"/>
    </source>
</evidence>
<proteinExistence type="inferred from homology"/>
<dbReference type="EMBL" id="CP159253">
    <property type="protein sequence ID" value="XCG47250.1"/>
    <property type="molecule type" value="Genomic_DNA"/>
</dbReference>
<evidence type="ECO:0000256" key="5">
    <source>
        <dbReference type="ARBA" id="ARBA00023110"/>
    </source>
</evidence>
<dbReference type="GO" id="GO:0003755">
    <property type="term" value="F:peptidyl-prolyl cis-trans isomerase activity"/>
    <property type="evidence" value="ECO:0007669"/>
    <property type="project" value="UniProtKB-UniRule"/>
</dbReference>
<evidence type="ECO:0000256" key="8">
    <source>
        <dbReference type="ARBA" id="ARBA00037071"/>
    </source>
</evidence>
<comment type="similarity">
    <text evidence="3 10">Belongs to the FKBP-type PPIase family.</text>
</comment>
<evidence type="ECO:0000259" key="11">
    <source>
        <dbReference type="PROSITE" id="PS50059"/>
    </source>
</evidence>
<accession>A0AAU8CK98</accession>